<organism evidence="1 2">
    <name type="scientific">Gymnopilus dilepis</name>
    <dbReference type="NCBI Taxonomy" id="231916"/>
    <lineage>
        <taxon>Eukaryota</taxon>
        <taxon>Fungi</taxon>
        <taxon>Dikarya</taxon>
        <taxon>Basidiomycota</taxon>
        <taxon>Agaricomycotina</taxon>
        <taxon>Agaricomycetes</taxon>
        <taxon>Agaricomycetidae</taxon>
        <taxon>Agaricales</taxon>
        <taxon>Agaricineae</taxon>
        <taxon>Hymenogastraceae</taxon>
        <taxon>Gymnopilus</taxon>
    </lineage>
</organism>
<dbReference type="AlphaFoldDB" id="A0A409Y150"/>
<sequence>MAHIKTVPLEVVNYIASLLPALARVALLRTCRQFQGYMAPLLYRRITAMGMKGRLLSLTVLSNATMPYGNLIERLEFVGRGASDMYMTYPLLAEALGAMPNLHTLSITVPPTHIGFFSALIKQKGLVRESISPFQLIEGLLTGGTPSSRHTLPALRDLSIQGDANFVALARNRKIRRLCIKTRLTERKLGQVMENIDPRYLTKLKLTLYASTTMELVLMFFLVGNVCYLLEELDIDGGIFNALDFSESLYTPSYYPSLRRLSINGDDTRAPIFGSPRRVCYVKQFNHLTRASVVLVKLEYVKFGPVVWTYAVGTYDAKWESNLLKVMAARTSLDQYEVQNSSCVYVE</sequence>
<evidence type="ECO:0000313" key="1">
    <source>
        <dbReference type="EMBL" id="PPQ96718.1"/>
    </source>
</evidence>
<evidence type="ECO:0008006" key="3">
    <source>
        <dbReference type="Google" id="ProtNLM"/>
    </source>
</evidence>
<protein>
    <recommendedName>
        <fullName evidence="3">F-box domain-containing protein</fullName>
    </recommendedName>
</protein>
<evidence type="ECO:0000313" key="2">
    <source>
        <dbReference type="Proteomes" id="UP000284706"/>
    </source>
</evidence>
<reference evidence="1 2" key="1">
    <citation type="journal article" date="2018" name="Evol. Lett.">
        <title>Horizontal gene cluster transfer increased hallucinogenic mushroom diversity.</title>
        <authorList>
            <person name="Reynolds H.T."/>
            <person name="Vijayakumar V."/>
            <person name="Gluck-Thaler E."/>
            <person name="Korotkin H.B."/>
            <person name="Matheny P.B."/>
            <person name="Slot J.C."/>
        </authorList>
    </citation>
    <scope>NUCLEOTIDE SEQUENCE [LARGE SCALE GENOMIC DNA]</scope>
    <source>
        <strain evidence="1 2">SRW20</strain>
    </source>
</reference>
<comment type="caution">
    <text evidence="1">The sequence shown here is derived from an EMBL/GenBank/DDBJ whole genome shotgun (WGS) entry which is preliminary data.</text>
</comment>
<proteinExistence type="predicted"/>
<accession>A0A409Y150</accession>
<keyword evidence="2" id="KW-1185">Reference proteome</keyword>
<dbReference type="OrthoDB" id="3060280at2759"/>
<dbReference type="EMBL" id="NHYE01001334">
    <property type="protein sequence ID" value="PPQ96718.1"/>
    <property type="molecule type" value="Genomic_DNA"/>
</dbReference>
<gene>
    <name evidence="1" type="ORF">CVT26_010271</name>
</gene>
<dbReference type="Proteomes" id="UP000284706">
    <property type="component" value="Unassembled WGS sequence"/>
</dbReference>
<name>A0A409Y150_9AGAR</name>
<dbReference type="InParanoid" id="A0A409Y150"/>